<protein>
    <submittedName>
        <fullName evidence="1">Uncharacterized protein</fullName>
    </submittedName>
</protein>
<dbReference type="AlphaFoldDB" id="W4HFB3"/>
<name>W4HFB3_9RHOB</name>
<proteinExistence type="predicted"/>
<evidence type="ECO:0000313" key="2">
    <source>
        <dbReference type="Proteomes" id="UP000019063"/>
    </source>
</evidence>
<dbReference type="Proteomes" id="UP000019063">
    <property type="component" value="Unassembled WGS sequence"/>
</dbReference>
<accession>W4HFB3</accession>
<organism evidence="1 2">
    <name type="scientific">Roseivivax marinus</name>
    <dbReference type="NCBI Taxonomy" id="1379903"/>
    <lineage>
        <taxon>Bacteria</taxon>
        <taxon>Pseudomonadati</taxon>
        <taxon>Pseudomonadota</taxon>
        <taxon>Alphaproteobacteria</taxon>
        <taxon>Rhodobacterales</taxon>
        <taxon>Roseobacteraceae</taxon>
        <taxon>Roseivivax</taxon>
    </lineage>
</organism>
<sequence>MAAKTVEIDHTQIVVSRQALLDVVRALDIGAGRERLPGAMDDLREPFFEDEVSSGQARTDFSLNSYDFREPRA</sequence>
<comment type="caution">
    <text evidence="1">The sequence shown here is derived from an EMBL/GenBank/DDBJ whole genome shotgun (WGS) entry which is preliminary data.</text>
</comment>
<dbReference type="EMBL" id="AQQW01000016">
    <property type="protein sequence ID" value="ETW11093.1"/>
    <property type="molecule type" value="Genomic_DNA"/>
</dbReference>
<evidence type="ECO:0000313" key="1">
    <source>
        <dbReference type="EMBL" id="ETW11093.1"/>
    </source>
</evidence>
<keyword evidence="2" id="KW-1185">Reference proteome</keyword>
<gene>
    <name evidence="1" type="ORF">ATO8_18779</name>
</gene>
<dbReference type="RefSeq" id="WP_043846804.1">
    <property type="nucleotide sequence ID" value="NZ_AQQW01000016.1"/>
</dbReference>
<reference evidence="1 2" key="1">
    <citation type="journal article" date="2014" name="Antonie Van Leeuwenhoek">
        <title>Roseivivax atlanticus sp. nov., isolated from surface seawater of the Atlantic Ocean.</title>
        <authorList>
            <person name="Li G."/>
            <person name="Lai Q."/>
            <person name="Liu X."/>
            <person name="Sun F."/>
            <person name="Shao Z."/>
        </authorList>
    </citation>
    <scope>NUCLEOTIDE SEQUENCE [LARGE SCALE GENOMIC DNA]</scope>
    <source>
        <strain evidence="1 2">22II-s10s</strain>
    </source>
</reference>